<organism evidence="1 2">
    <name type="scientific">Pseudomonas putida</name>
    <name type="common">Arthrobacter siderocapsulatus</name>
    <dbReference type="NCBI Taxonomy" id="303"/>
    <lineage>
        <taxon>Bacteria</taxon>
        <taxon>Pseudomonadati</taxon>
        <taxon>Pseudomonadota</taxon>
        <taxon>Gammaproteobacteria</taxon>
        <taxon>Pseudomonadales</taxon>
        <taxon>Pseudomonadaceae</taxon>
        <taxon>Pseudomonas</taxon>
    </lineage>
</organism>
<dbReference type="AlphaFoldDB" id="A0A2S3X854"/>
<evidence type="ECO:0000313" key="1">
    <source>
        <dbReference type="EMBL" id="POG11790.1"/>
    </source>
</evidence>
<reference evidence="1 2" key="2">
    <citation type="submission" date="2018-03" db="EMBL/GenBank/DDBJ databases">
        <title>Draft genome of Pseudomonas putida strain KH-21-114.</title>
        <authorList>
            <person name="Yoshizawa S."/>
            <person name="Khan N.H."/>
            <person name="Nishimura M."/>
            <person name="Chiura H.X."/>
            <person name="Ogura Y."/>
            <person name="Hayashi T."/>
            <person name="Kogure K."/>
        </authorList>
    </citation>
    <scope>NUCLEOTIDE SEQUENCE [LARGE SCALE GENOMIC DNA]</scope>
    <source>
        <strain evidence="1 2">KH-21-114</strain>
    </source>
</reference>
<dbReference type="Gene3D" id="2.60.120.200">
    <property type="match status" value="1"/>
</dbReference>
<evidence type="ECO:0008006" key="3">
    <source>
        <dbReference type="Google" id="ProtNLM"/>
    </source>
</evidence>
<sequence>MTVRQIIQLAGTLDIPGLPQLDVTQDEISIANLTPLKLWAATAGWGASADDLGFEDRVTGNKIPLNGSATSSRLVGAFDGSQALSQGTAGAVLKDDSFSTAGSFTIAMNLCAINDELTCAPASSSVLPGSGQSYWFLASSAGKFRIGTTSLSTQFADYLGPLLSRTAWLRLILKYDRAVGTMTLYVNGVQQAKLTNDALKTLSLAPGLVMGGLVTTTATPTSPPCLMRSPMGFNSALSDSELALVDRYLSKTLY</sequence>
<dbReference type="RefSeq" id="WP_060495059.1">
    <property type="nucleotide sequence ID" value="NZ_MINH01000016.1"/>
</dbReference>
<dbReference type="OrthoDB" id="4332189at2"/>
<protein>
    <recommendedName>
        <fullName evidence="3">LamG domain-containing protein</fullName>
    </recommendedName>
</protein>
<gene>
    <name evidence="1" type="ORF">BGP84_00495</name>
</gene>
<proteinExistence type="predicted"/>
<reference evidence="1 2" key="1">
    <citation type="submission" date="2016-08" db="EMBL/GenBank/DDBJ databases">
        <authorList>
            <person name="Seilhamer J.J."/>
        </authorList>
    </citation>
    <scope>NUCLEOTIDE SEQUENCE [LARGE SCALE GENOMIC DNA]</scope>
    <source>
        <strain evidence="1 2">KH-21-114</strain>
    </source>
</reference>
<name>A0A2S3X854_PSEPU</name>
<dbReference type="EMBL" id="MINH01000016">
    <property type="protein sequence ID" value="POG11790.1"/>
    <property type="molecule type" value="Genomic_DNA"/>
</dbReference>
<dbReference type="SUPFAM" id="SSF49899">
    <property type="entry name" value="Concanavalin A-like lectins/glucanases"/>
    <property type="match status" value="1"/>
</dbReference>
<dbReference type="Proteomes" id="UP000237230">
    <property type="component" value="Unassembled WGS sequence"/>
</dbReference>
<comment type="caution">
    <text evidence="1">The sequence shown here is derived from an EMBL/GenBank/DDBJ whole genome shotgun (WGS) entry which is preliminary data.</text>
</comment>
<evidence type="ECO:0000313" key="2">
    <source>
        <dbReference type="Proteomes" id="UP000237230"/>
    </source>
</evidence>
<accession>A0A2S3X854</accession>
<dbReference type="InterPro" id="IPR013320">
    <property type="entry name" value="ConA-like_dom_sf"/>
</dbReference>